<keyword evidence="1" id="KW-1133">Transmembrane helix</keyword>
<dbReference type="EMBL" id="JBEDUW010000006">
    <property type="protein sequence ID" value="KAK9924992.1"/>
    <property type="molecule type" value="Genomic_DNA"/>
</dbReference>
<evidence type="ECO:0000313" key="3">
    <source>
        <dbReference type="Proteomes" id="UP001457282"/>
    </source>
</evidence>
<feature type="transmembrane region" description="Helical" evidence="1">
    <location>
        <begin position="100"/>
        <end position="122"/>
    </location>
</feature>
<feature type="transmembrane region" description="Helical" evidence="1">
    <location>
        <begin position="71"/>
        <end position="94"/>
    </location>
</feature>
<name>A0AAW1WNP9_RUBAR</name>
<accession>A0AAW1WNP9</accession>
<evidence type="ECO:0000256" key="1">
    <source>
        <dbReference type="SAM" id="Phobius"/>
    </source>
</evidence>
<keyword evidence="3" id="KW-1185">Reference proteome</keyword>
<evidence type="ECO:0000313" key="2">
    <source>
        <dbReference type="EMBL" id="KAK9924992.1"/>
    </source>
</evidence>
<gene>
    <name evidence="2" type="ORF">M0R45_033333</name>
</gene>
<organism evidence="2 3">
    <name type="scientific">Rubus argutus</name>
    <name type="common">Southern blackberry</name>
    <dbReference type="NCBI Taxonomy" id="59490"/>
    <lineage>
        <taxon>Eukaryota</taxon>
        <taxon>Viridiplantae</taxon>
        <taxon>Streptophyta</taxon>
        <taxon>Embryophyta</taxon>
        <taxon>Tracheophyta</taxon>
        <taxon>Spermatophyta</taxon>
        <taxon>Magnoliopsida</taxon>
        <taxon>eudicotyledons</taxon>
        <taxon>Gunneridae</taxon>
        <taxon>Pentapetalae</taxon>
        <taxon>rosids</taxon>
        <taxon>fabids</taxon>
        <taxon>Rosales</taxon>
        <taxon>Rosaceae</taxon>
        <taxon>Rosoideae</taxon>
        <taxon>Rosoideae incertae sedis</taxon>
        <taxon>Rubus</taxon>
    </lineage>
</organism>
<dbReference type="Proteomes" id="UP001457282">
    <property type="component" value="Unassembled WGS sequence"/>
</dbReference>
<reference evidence="2 3" key="1">
    <citation type="journal article" date="2023" name="G3 (Bethesda)">
        <title>A chromosome-length genome assembly and annotation of blackberry (Rubus argutus, cv. 'Hillquist').</title>
        <authorList>
            <person name="Bruna T."/>
            <person name="Aryal R."/>
            <person name="Dudchenko O."/>
            <person name="Sargent D.J."/>
            <person name="Mead D."/>
            <person name="Buti M."/>
            <person name="Cavallini A."/>
            <person name="Hytonen T."/>
            <person name="Andres J."/>
            <person name="Pham M."/>
            <person name="Weisz D."/>
            <person name="Mascagni F."/>
            <person name="Usai G."/>
            <person name="Natali L."/>
            <person name="Bassil N."/>
            <person name="Fernandez G.E."/>
            <person name="Lomsadze A."/>
            <person name="Armour M."/>
            <person name="Olukolu B."/>
            <person name="Poorten T."/>
            <person name="Britton C."/>
            <person name="Davik J."/>
            <person name="Ashrafi H."/>
            <person name="Aiden E.L."/>
            <person name="Borodovsky M."/>
            <person name="Worthington M."/>
        </authorList>
    </citation>
    <scope>NUCLEOTIDE SEQUENCE [LARGE SCALE GENOMIC DNA]</scope>
    <source>
        <strain evidence="2">PI 553951</strain>
    </source>
</reference>
<keyword evidence="1" id="KW-0472">Membrane</keyword>
<sequence>MDDGTPDNSRRWLKKDKVVYALMALLIGLMQSTGMGILITLLVVALLFYFGLESAAKILQADPDLRDIGAFINKISMLFGIVALIFEVLIIVLAHGSVPVFLWSICMVSVAVAVVVLVRLAFVELKEKLREYWKRVYDGITVAAQSSLELISVMGSNAVTTLRGAFDQLKELFRSQSQNQNQIINELPV</sequence>
<keyword evidence="1" id="KW-0812">Transmembrane</keyword>
<feature type="transmembrane region" description="Helical" evidence="1">
    <location>
        <begin position="20"/>
        <end position="50"/>
    </location>
</feature>
<comment type="caution">
    <text evidence="2">The sequence shown here is derived from an EMBL/GenBank/DDBJ whole genome shotgun (WGS) entry which is preliminary data.</text>
</comment>
<proteinExistence type="predicted"/>
<dbReference type="AlphaFoldDB" id="A0AAW1WNP9"/>
<protein>
    <submittedName>
        <fullName evidence="2">Uncharacterized protein</fullName>
    </submittedName>
</protein>